<dbReference type="Proteomes" id="UP000284706">
    <property type="component" value="Unassembled WGS sequence"/>
</dbReference>
<organism evidence="1 2">
    <name type="scientific">Gymnopilus dilepis</name>
    <dbReference type="NCBI Taxonomy" id="231916"/>
    <lineage>
        <taxon>Eukaryota</taxon>
        <taxon>Fungi</taxon>
        <taxon>Dikarya</taxon>
        <taxon>Basidiomycota</taxon>
        <taxon>Agaricomycotina</taxon>
        <taxon>Agaricomycetes</taxon>
        <taxon>Agaricomycetidae</taxon>
        <taxon>Agaricales</taxon>
        <taxon>Agaricineae</taxon>
        <taxon>Hymenogastraceae</taxon>
        <taxon>Gymnopilus</taxon>
    </lineage>
</organism>
<dbReference type="InParanoid" id="A0A409Y295"/>
<gene>
    <name evidence="1" type="ORF">CVT26_000412</name>
</gene>
<dbReference type="Pfam" id="PF02992">
    <property type="entry name" value="Transposase_21"/>
    <property type="match status" value="1"/>
</dbReference>
<dbReference type="PANTHER" id="PTHR46579:SF1">
    <property type="entry name" value="F5_8 TYPE C DOMAIN-CONTAINING PROTEIN"/>
    <property type="match status" value="1"/>
</dbReference>
<name>A0A409Y295_9AGAR</name>
<dbReference type="EMBL" id="NHYE01001284">
    <property type="protein sequence ID" value="PPQ97150.1"/>
    <property type="molecule type" value="Genomic_DNA"/>
</dbReference>
<feature type="non-terminal residue" evidence="1">
    <location>
        <position position="1"/>
    </location>
</feature>
<sequence length="1140" mass="130194">INKFKDPSRELLRRDIITLLFHLDGDSPPANNHGAIPCHSAKVIVGRHSYLIVGYMDPEKEANANLFDIMSHIAYRGELIVFSIGRNVRLLSRPNGGHLMLQAIRLYLLKYIESRAYGTECPRIIILSSVRFLKKCLQLGAVRFVAREGHLVSRSTRDNHVNDDRMAERVRLAENSQAQIQRERPVNEDVDWVGIIDSEVDLLMTFVVTTPNSHLIFRNNPIESGPFVWPTAEEITLPNYGIHALTQHQVNRQMLFVENRLCQLVDIVRTRGHVDDDERARTLLDRLFSELERLNRQKEIEWAQQRGRNANDRIDFNTEIFFSYSTPPVRPATVATFLALILGYLYFVPRRGLRALLGGLKSFLRSSAPSSIFLESIPVDPRPGARSAFLDPITREFVACMTCHTLYPLRHDAVISHCTTRRTPESALCNTPLWETRETRSGSTIRIPSRKYIHQDLKSWVGRLVCRPGMEDNLDASCPGPPEERQSPNVDDIWRTHLFRNLKDSSGRPFFSDRGTEGRLIFGLSVDSFNPFYNKTAKQSSSSTGIWLVLLNLPPHLRYLEENIFLAGVIPGHEKPSKEDIYPYLNLVIGDLLDFWNTGVFFSRTYRERAGRLFKAMLIPLICDMLGARQVVGLGSATSHNFCTFCDLDIDDIDVLDKYEWPQKDPVHVRRIAGLWRDAASEDQRRLIFESYGIRWSPLHDLPYWNAVSYTVIDSMHVLDLSLLQNHCRTLFQINTDNPGGDGFSEIQQAGPRGSQLSRQAARAYEKCVEQIERNNADLLEELLAHPRSALYHICVDNHVLGPNNTIVVGTKWVLANNIVAWRQRPDYQGIQLEANDTSTPSLPEEPHDQLAAESSELIADLASDTLATGPNLNMTLVNRVIRHLLDIDDPEESRKKAYDQGSIAVFVFIADALEMDHSDINKARRGAKRALFDRLVEQIDDNEDASDVLMEILPESETVHNRAVLGKDVMNAVWSDMRKTILPTWITRPPSDWGTTRRGKLSADHWRVICTIHLPITLVRLWYNGSQRKKKLLEHFMHLVTAVRIANMRAISLGHIQAYNFHMDQYVRNIKQLFPDQHLKPTHHAALHIGDMLGLFGPNHSHSSPYYERYINLLHHINTNSKIGTFAYCRFNVRSPNNN</sequence>
<dbReference type="InterPro" id="IPR004242">
    <property type="entry name" value="Transposase_21"/>
</dbReference>
<proteinExistence type="predicted"/>
<protein>
    <submittedName>
        <fullName evidence="1">Uncharacterized protein</fullName>
    </submittedName>
</protein>
<accession>A0A409Y295</accession>
<dbReference type="AlphaFoldDB" id="A0A409Y295"/>
<dbReference type="STRING" id="231916.A0A409Y295"/>
<dbReference type="OrthoDB" id="3247418at2759"/>
<evidence type="ECO:0000313" key="2">
    <source>
        <dbReference type="Proteomes" id="UP000284706"/>
    </source>
</evidence>
<keyword evidence="2" id="KW-1185">Reference proteome</keyword>
<evidence type="ECO:0000313" key="1">
    <source>
        <dbReference type="EMBL" id="PPQ97150.1"/>
    </source>
</evidence>
<reference evidence="1 2" key="1">
    <citation type="journal article" date="2018" name="Evol. Lett.">
        <title>Horizontal gene cluster transfer increased hallucinogenic mushroom diversity.</title>
        <authorList>
            <person name="Reynolds H.T."/>
            <person name="Vijayakumar V."/>
            <person name="Gluck-Thaler E."/>
            <person name="Korotkin H.B."/>
            <person name="Matheny P.B."/>
            <person name="Slot J.C."/>
        </authorList>
    </citation>
    <scope>NUCLEOTIDE SEQUENCE [LARGE SCALE GENOMIC DNA]</scope>
    <source>
        <strain evidence="1 2">SRW20</strain>
    </source>
</reference>
<dbReference type="PANTHER" id="PTHR46579">
    <property type="entry name" value="F5/8 TYPE C DOMAIN-CONTAINING PROTEIN-RELATED"/>
    <property type="match status" value="1"/>
</dbReference>
<comment type="caution">
    <text evidence="1">The sequence shown here is derived from an EMBL/GenBank/DDBJ whole genome shotgun (WGS) entry which is preliminary data.</text>
</comment>